<organism evidence="2 3">
    <name type="scientific">Listeria rustica</name>
    <dbReference type="NCBI Taxonomy" id="2713503"/>
    <lineage>
        <taxon>Bacteria</taxon>
        <taxon>Bacillati</taxon>
        <taxon>Bacillota</taxon>
        <taxon>Bacilli</taxon>
        <taxon>Bacillales</taxon>
        <taxon>Listeriaceae</taxon>
        <taxon>Listeria</taxon>
    </lineage>
</organism>
<evidence type="ECO:0000313" key="2">
    <source>
        <dbReference type="EMBL" id="MBA3926570.1"/>
    </source>
</evidence>
<feature type="domain" description="DUF6877" evidence="1">
    <location>
        <begin position="6"/>
        <end position="55"/>
    </location>
</feature>
<name>A0A7W1T6U4_9LIST</name>
<accession>A0A7W1T6U4</accession>
<gene>
    <name evidence="2" type="ORF">HPK16_09465</name>
</gene>
<dbReference type="InterPro" id="IPR049242">
    <property type="entry name" value="DUF6877"/>
</dbReference>
<evidence type="ECO:0000259" key="1">
    <source>
        <dbReference type="Pfam" id="PF21793"/>
    </source>
</evidence>
<comment type="caution">
    <text evidence="2">The sequence shown here is derived from an EMBL/GenBank/DDBJ whole genome shotgun (WGS) entry which is preliminary data.</text>
</comment>
<dbReference type="Proteomes" id="UP000548787">
    <property type="component" value="Unassembled WGS sequence"/>
</dbReference>
<dbReference type="RefSeq" id="WP_181676725.1">
    <property type="nucleotide sequence ID" value="NZ_JABJVM010000008.1"/>
</dbReference>
<proteinExistence type="predicted"/>
<reference evidence="2 3" key="1">
    <citation type="submission" date="2020-05" db="EMBL/GenBank/DDBJ databases">
        <authorList>
            <person name="Carlin C.R."/>
        </authorList>
    </citation>
    <scope>NUCLEOTIDE SEQUENCE [LARGE SCALE GENOMIC DNA]</scope>
    <source>
        <strain evidence="2 3">FSL W9-0585</strain>
    </source>
</reference>
<dbReference type="AlphaFoldDB" id="A0A7W1T6U4"/>
<protein>
    <recommendedName>
        <fullName evidence="1">DUF6877 domain-containing protein</fullName>
    </recommendedName>
</protein>
<dbReference type="Pfam" id="PF21793">
    <property type="entry name" value="DUF6877"/>
    <property type="match status" value="1"/>
</dbReference>
<dbReference type="EMBL" id="JABJVM010000008">
    <property type="protein sequence ID" value="MBA3926570.1"/>
    <property type="molecule type" value="Genomic_DNA"/>
</dbReference>
<keyword evidence="3" id="KW-1185">Reference proteome</keyword>
<reference evidence="2 3" key="2">
    <citation type="submission" date="2020-08" db="EMBL/GenBank/DDBJ databases">
        <title>Listeria ohnekaius sp. nov. and Listeria portnoyii sp. nov. isolated from non-agricultural and natural environments.</title>
        <authorList>
            <person name="Weller D."/>
            <person name="Belias A.M."/>
            <person name="Liao J."/>
            <person name="Guo S."/>
            <person name="Orsi R.H."/>
            <person name="Wiedmann M."/>
        </authorList>
    </citation>
    <scope>NUCLEOTIDE SEQUENCE [LARGE SCALE GENOMIC DNA]</scope>
    <source>
        <strain evidence="2 3">FSL W9-0585</strain>
    </source>
</reference>
<evidence type="ECO:0000313" key="3">
    <source>
        <dbReference type="Proteomes" id="UP000548787"/>
    </source>
</evidence>
<sequence>MSQPDYLAELEAISDKVPLVVLADVNNRINDWILSGGKATDNYVKQKVDYAKMWAEKGAKDSEQI</sequence>